<evidence type="ECO:0000313" key="2">
    <source>
        <dbReference type="EMBL" id="SHM51569.1"/>
    </source>
</evidence>
<dbReference type="PANTHER" id="PTHR33169:SF14">
    <property type="entry name" value="TRANSCRIPTIONAL REGULATOR RV3488"/>
    <property type="match status" value="1"/>
</dbReference>
<name>A0A1M7JEW8_9FIRM</name>
<organism evidence="2 3">
    <name type="scientific">Anaerosporobacter mobilis DSM 15930</name>
    <dbReference type="NCBI Taxonomy" id="1120996"/>
    <lineage>
        <taxon>Bacteria</taxon>
        <taxon>Bacillati</taxon>
        <taxon>Bacillota</taxon>
        <taxon>Clostridia</taxon>
        <taxon>Lachnospirales</taxon>
        <taxon>Lachnospiraceae</taxon>
        <taxon>Anaerosporobacter</taxon>
    </lineage>
</organism>
<reference evidence="2 3" key="1">
    <citation type="submission" date="2016-11" db="EMBL/GenBank/DDBJ databases">
        <authorList>
            <person name="Jaros S."/>
            <person name="Januszkiewicz K."/>
            <person name="Wedrychowicz H."/>
        </authorList>
    </citation>
    <scope>NUCLEOTIDE SEQUENCE [LARGE SCALE GENOMIC DNA]</scope>
    <source>
        <strain evidence="2 3">DSM 15930</strain>
    </source>
</reference>
<keyword evidence="3" id="KW-1185">Reference proteome</keyword>
<dbReference type="InterPro" id="IPR005149">
    <property type="entry name" value="Tscrpt_reg_PadR_N"/>
</dbReference>
<dbReference type="OrthoDB" id="9808017at2"/>
<dbReference type="RefSeq" id="WP_073287636.1">
    <property type="nucleotide sequence ID" value="NZ_FRCP01000011.1"/>
</dbReference>
<dbReference type="GO" id="GO:0003677">
    <property type="term" value="F:DNA binding"/>
    <property type="evidence" value="ECO:0007669"/>
    <property type="project" value="UniProtKB-KW"/>
</dbReference>
<dbReference type="PANTHER" id="PTHR33169">
    <property type="entry name" value="PADR-FAMILY TRANSCRIPTIONAL REGULATOR"/>
    <property type="match status" value="1"/>
</dbReference>
<dbReference type="AlphaFoldDB" id="A0A1M7JEW8"/>
<dbReference type="Pfam" id="PF03551">
    <property type="entry name" value="PadR"/>
    <property type="match status" value="1"/>
</dbReference>
<keyword evidence="2" id="KW-0238">DNA-binding</keyword>
<protein>
    <submittedName>
        <fullName evidence="2">DNA-binding transcriptional regulator, PadR family</fullName>
    </submittedName>
</protein>
<feature type="domain" description="Transcription regulator PadR N-terminal" evidence="1">
    <location>
        <begin position="18"/>
        <end position="84"/>
    </location>
</feature>
<dbReference type="Proteomes" id="UP000184038">
    <property type="component" value="Unassembled WGS sequence"/>
</dbReference>
<dbReference type="SUPFAM" id="SSF46785">
    <property type="entry name" value="Winged helix' DNA-binding domain"/>
    <property type="match status" value="1"/>
</dbReference>
<sequence length="109" mass="12908">MEAKLVTEMSRGYLQLIVLELLDEPIHGYGLLKKLREIGYDSVEANTLYPLLCRFEKNDWAQSQWLLTEGQPQKQYKITETGSEIRRQLNYLWEQQCEIMKKVKGRLDD</sequence>
<evidence type="ECO:0000259" key="1">
    <source>
        <dbReference type="Pfam" id="PF03551"/>
    </source>
</evidence>
<dbReference type="STRING" id="1120996.SAMN02746066_02232"/>
<dbReference type="InterPro" id="IPR052509">
    <property type="entry name" value="Metal_resp_DNA-bind_regulator"/>
</dbReference>
<dbReference type="Gene3D" id="1.10.10.10">
    <property type="entry name" value="Winged helix-like DNA-binding domain superfamily/Winged helix DNA-binding domain"/>
    <property type="match status" value="1"/>
</dbReference>
<proteinExistence type="predicted"/>
<evidence type="ECO:0000313" key="3">
    <source>
        <dbReference type="Proteomes" id="UP000184038"/>
    </source>
</evidence>
<accession>A0A1M7JEW8</accession>
<dbReference type="EMBL" id="FRCP01000011">
    <property type="protein sequence ID" value="SHM51569.1"/>
    <property type="molecule type" value="Genomic_DNA"/>
</dbReference>
<gene>
    <name evidence="2" type="ORF">SAMN02746066_02232</name>
</gene>
<dbReference type="InterPro" id="IPR036390">
    <property type="entry name" value="WH_DNA-bd_sf"/>
</dbReference>
<dbReference type="InterPro" id="IPR036388">
    <property type="entry name" value="WH-like_DNA-bd_sf"/>
</dbReference>